<proteinExistence type="predicted"/>
<evidence type="ECO:0000313" key="2">
    <source>
        <dbReference type="EMBL" id="CAH0998780.1"/>
    </source>
</evidence>
<gene>
    <name evidence="2" type="ORF">LEM8419_00120</name>
</gene>
<keyword evidence="3" id="KW-1185">Reference proteome</keyword>
<name>A0ABN8EZR3_9BACT</name>
<evidence type="ECO:0000256" key="1">
    <source>
        <dbReference type="SAM" id="SignalP"/>
    </source>
</evidence>
<dbReference type="InterPro" id="IPR026444">
    <property type="entry name" value="Secre_tail"/>
</dbReference>
<evidence type="ECO:0000313" key="3">
    <source>
        <dbReference type="Proteomes" id="UP000837803"/>
    </source>
</evidence>
<dbReference type="RefSeq" id="WP_238749026.1">
    <property type="nucleotide sequence ID" value="NZ_CAKLPZ010000001.1"/>
</dbReference>
<keyword evidence="1" id="KW-0732">Signal</keyword>
<organism evidence="2 3">
    <name type="scientific">Neolewinella maritima</name>
    <dbReference type="NCBI Taxonomy" id="1383882"/>
    <lineage>
        <taxon>Bacteria</taxon>
        <taxon>Pseudomonadati</taxon>
        <taxon>Bacteroidota</taxon>
        <taxon>Saprospiria</taxon>
        <taxon>Saprospirales</taxon>
        <taxon>Lewinellaceae</taxon>
        <taxon>Neolewinella</taxon>
    </lineage>
</organism>
<reference evidence="2" key="1">
    <citation type="submission" date="2021-12" db="EMBL/GenBank/DDBJ databases">
        <authorList>
            <person name="Rodrigo-Torres L."/>
            <person name="Arahal R. D."/>
            <person name="Lucena T."/>
        </authorList>
    </citation>
    <scope>NUCLEOTIDE SEQUENCE</scope>
    <source>
        <strain evidence="2">CECT 8419</strain>
    </source>
</reference>
<accession>A0ABN8EZR3</accession>
<dbReference type="Proteomes" id="UP000837803">
    <property type="component" value="Unassembled WGS sequence"/>
</dbReference>
<evidence type="ECO:0008006" key="4">
    <source>
        <dbReference type="Google" id="ProtNLM"/>
    </source>
</evidence>
<dbReference type="EMBL" id="CAKLPZ010000001">
    <property type="protein sequence ID" value="CAH0998780.1"/>
    <property type="molecule type" value="Genomic_DNA"/>
</dbReference>
<comment type="caution">
    <text evidence="2">The sequence shown here is derived from an EMBL/GenBank/DDBJ whole genome shotgun (WGS) entry which is preliminary data.</text>
</comment>
<protein>
    <recommendedName>
        <fullName evidence="4">T9SS type A sorting domain-containing protein</fullName>
    </recommendedName>
</protein>
<feature type="signal peptide" evidence="1">
    <location>
        <begin position="1"/>
        <end position="29"/>
    </location>
</feature>
<feature type="chain" id="PRO_5046726407" description="T9SS type A sorting domain-containing protein" evidence="1">
    <location>
        <begin position="30"/>
        <end position="337"/>
    </location>
</feature>
<sequence length="337" mass="37664">MPYSTLFRYIVRPCTVLLALCCTCGPALYGQEFAPVGAQWTYFHYVTPGNDYSVATVFTVPKDTLIDGWSCRIIQETSILGSGEQRTGEREVVYATGDSVYVYLRDSFHLVFDYTARAGDTVRVVSEPFKGLFFPPSRIQYSDFAYRVDSVTRRVVGEDTLRLQYVSYLRDVEFVIDQWGFQNIYDLEDGVPGQILEGVGGLGTESMLGTTNGIGYIPEFGPGRLSCYRDTVRDYRLQGIDCDSLLEVYQLRSSVVASATPQTVRLFPNPFREQVSLEFAGRVRRLEVRDAAGRLVHTQVGGSTQGIVLGALAPGLYYFTVTDGAGRRWVARGVRIR</sequence>
<dbReference type="NCBIfam" id="TIGR04183">
    <property type="entry name" value="Por_Secre_tail"/>
    <property type="match status" value="1"/>
</dbReference>